<dbReference type="OrthoDB" id="9874678at2"/>
<dbReference type="EMBL" id="BMKB01000004">
    <property type="protein sequence ID" value="GGA54775.1"/>
    <property type="molecule type" value="Genomic_DNA"/>
</dbReference>
<sequence>MSFIPEYSHVRFPSVPEEFAEAAREVRENFSMLRAYEKHFQHDVELFDHVEAQQASIVVPEGDFSTNPEYWLQKKAQDEARLRLMTWTLAAARDGVLNIFHFGKTVSAINAGMKCVPGYWSDDIQKRFKTINQKMTEHFPRFEGTRHAATHLAEFFQIEQTRKHAVAGPYRGNDFKIGNESSLMLQDVLMGRAYTTTFGGKVLSCEISEKSLAQLQEIRGLVYTAFEPS</sequence>
<evidence type="ECO:0000313" key="2">
    <source>
        <dbReference type="Proteomes" id="UP000596977"/>
    </source>
</evidence>
<evidence type="ECO:0000313" key="1">
    <source>
        <dbReference type="EMBL" id="GGA54775.1"/>
    </source>
</evidence>
<proteinExistence type="predicted"/>
<comment type="caution">
    <text evidence="1">The sequence shown here is derived from an EMBL/GenBank/DDBJ whole genome shotgun (WGS) entry which is preliminary data.</text>
</comment>
<keyword evidence="2" id="KW-1185">Reference proteome</keyword>
<protein>
    <submittedName>
        <fullName evidence="1">Uncharacterized protein</fullName>
    </submittedName>
</protein>
<dbReference type="RefSeq" id="WP_127072092.1">
    <property type="nucleotide sequence ID" value="NZ_BMKB01000004.1"/>
</dbReference>
<dbReference type="Proteomes" id="UP000596977">
    <property type="component" value="Unassembled WGS sequence"/>
</dbReference>
<organism evidence="1 2">
    <name type="scientific">Pelagibacterium lentulum</name>
    <dbReference type="NCBI Taxonomy" id="2029865"/>
    <lineage>
        <taxon>Bacteria</taxon>
        <taxon>Pseudomonadati</taxon>
        <taxon>Pseudomonadota</taxon>
        <taxon>Alphaproteobacteria</taxon>
        <taxon>Hyphomicrobiales</taxon>
        <taxon>Devosiaceae</taxon>
        <taxon>Pelagibacterium</taxon>
    </lineage>
</organism>
<reference evidence="1 2" key="1">
    <citation type="journal article" date="2014" name="Int. J. Syst. Evol. Microbiol.">
        <title>Complete genome sequence of Corynebacterium casei LMG S-19264T (=DSM 44701T), isolated from a smear-ripened cheese.</title>
        <authorList>
            <consortium name="US DOE Joint Genome Institute (JGI-PGF)"/>
            <person name="Walter F."/>
            <person name="Albersmeier A."/>
            <person name="Kalinowski J."/>
            <person name="Ruckert C."/>
        </authorList>
    </citation>
    <scope>NUCLEOTIDE SEQUENCE [LARGE SCALE GENOMIC DNA]</scope>
    <source>
        <strain evidence="1 2">CGMCC 1.15896</strain>
    </source>
</reference>
<name>A0A916VZN8_9HYPH</name>
<accession>A0A916VZN8</accession>
<dbReference type="AlphaFoldDB" id="A0A916VZN8"/>
<gene>
    <name evidence="1" type="ORF">GCM10011499_26170</name>
</gene>